<dbReference type="SUPFAM" id="SSF53474">
    <property type="entry name" value="alpha/beta-Hydrolases"/>
    <property type="match status" value="1"/>
</dbReference>
<dbReference type="AlphaFoldDB" id="A0A9W7GAK7"/>
<keyword evidence="3" id="KW-1185">Reference proteome</keyword>
<sequence length="278" mass="31238">MENFVGVGVGGDDDVLVKQKKPKFLFLHGGPGSHRDWRFLSGALKEIHDELPWLDIPSVIRVDLPGHGKSSRAESADAQNMIELTMRGLKSNSVEGPWVLVGHSLGGHAALEASVLPEVVGCGFLAPVSLSVHKGIRPHTVTKWLAAQTERNEVTKRMTELVYKKVLGFPARHEKEEFCWTMNRAASLDFRRARDIVKKFEKPYWLGYANDDHLIEKEIFREFADELRKGGEGRGEVMEFEDGGHNVQKTRAREIAKGLLRWYAFHFSQLGRDGGAKL</sequence>
<feature type="domain" description="AB hydrolase-1" evidence="1">
    <location>
        <begin position="24"/>
        <end position="256"/>
    </location>
</feature>
<comment type="caution">
    <text evidence="2">The sequence shown here is derived from an EMBL/GenBank/DDBJ whole genome shotgun (WGS) entry which is preliminary data.</text>
</comment>
<dbReference type="OrthoDB" id="195886at2759"/>
<evidence type="ECO:0000313" key="2">
    <source>
        <dbReference type="EMBL" id="GMI39791.1"/>
    </source>
</evidence>
<dbReference type="Proteomes" id="UP001165065">
    <property type="component" value="Unassembled WGS sequence"/>
</dbReference>
<dbReference type="InterPro" id="IPR000073">
    <property type="entry name" value="AB_hydrolase_1"/>
</dbReference>
<accession>A0A9W7GAK7</accession>
<dbReference type="InterPro" id="IPR029058">
    <property type="entry name" value="AB_hydrolase_fold"/>
</dbReference>
<evidence type="ECO:0000259" key="1">
    <source>
        <dbReference type="Pfam" id="PF12697"/>
    </source>
</evidence>
<dbReference type="Pfam" id="PF12697">
    <property type="entry name" value="Abhydrolase_6"/>
    <property type="match status" value="1"/>
</dbReference>
<evidence type="ECO:0000313" key="3">
    <source>
        <dbReference type="Proteomes" id="UP001165065"/>
    </source>
</evidence>
<name>A0A9W7GAK7_9STRA</name>
<reference evidence="3" key="1">
    <citation type="journal article" date="2023" name="Commun. Biol.">
        <title>Genome analysis of Parmales, the sister group of diatoms, reveals the evolutionary specialization of diatoms from phago-mixotrophs to photoautotrophs.</title>
        <authorList>
            <person name="Ban H."/>
            <person name="Sato S."/>
            <person name="Yoshikawa S."/>
            <person name="Yamada K."/>
            <person name="Nakamura Y."/>
            <person name="Ichinomiya M."/>
            <person name="Sato N."/>
            <person name="Blanc-Mathieu R."/>
            <person name="Endo H."/>
            <person name="Kuwata A."/>
            <person name="Ogata H."/>
        </authorList>
    </citation>
    <scope>NUCLEOTIDE SEQUENCE [LARGE SCALE GENOMIC DNA]</scope>
</reference>
<dbReference type="Gene3D" id="3.40.50.1820">
    <property type="entry name" value="alpha/beta hydrolase"/>
    <property type="match status" value="1"/>
</dbReference>
<dbReference type="PANTHER" id="PTHR47533">
    <property type="entry name" value="PROTEIN CBG21859"/>
    <property type="match status" value="1"/>
</dbReference>
<protein>
    <recommendedName>
        <fullName evidence="1">AB hydrolase-1 domain-containing protein</fullName>
    </recommendedName>
</protein>
<gene>
    <name evidence="2" type="ORF">TrCOL_g3686</name>
</gene>
<organism evidence="2 3">
    <name type="scientific">Triparma columacea</name>
    <dbReference type="NCBI Taxonomy" id="722753"/>
    <lineage>
        <taxon>Eukaryota</taxon>
        <taxon>Sar</taxon>
        <taxon>Stramenopiles</taxon>
        <taxon>Ochrophyta</taxon>
        <taxon>Bolidophyceae</taxon>
        <taxon>Parmales</taxon>
        <taxon>Triparmaceae</taxon>
        <taxon>Triparma</taxon>
    </lineage>
</organism>
<proteinExistence type="predicted"/>
<dbReference type="PANTHER" id="PTHR47533:SF4">
    <property type="entry name" value="AB HYDROLASE-1 DOMAIN-CONTAINING PROTEIN"/>
    <property type="match status" value="1"/>
</dbReference>
<dbReference type="EMBL" id="BRYA01001158">
    <property type="protein sequence ID" value="GMI39791.1"/>
    <property type="molecule type" value="Genomic_DNA"/>
</dbReference>